<dbReference type="AlphaFoldDB" id="A0AAV0P463"/>
<dbReference type="SUPFAM" id="SSF52540">
    <property type="entry name" value="P-loop containing nucleoside triphosphate hydrolases"/>
    <property type="match status" value="1"/>
</dbReference>
<proteinExistence type="inferred from homology"/>
<comment type="cofactor">
    <cofactor evidence="1">
        <name>Mg(2+)</name>
        <dbReference type="ChEBI" id="CHEBI:18420"/>
    </cofactor>
</comment>
<dbReference type="Pfam" id="PF05970">
    <property type="entry name" value="PIF1"/>
    <property type="match status" value="1"/>
</dbReference>
<dbReference type="GO" id="GO:0016787">
    <property type="term" value="F:hydrolase activity"/>
    <property type="evidence" value="ECO:0007669"/>
    <property type="project" value="UniProtKB-KW"/>
</dbReference>
<dbReference type="InterPro" id="IPR027417">
    <property type="entry name" value="P-loop_NTPase"/>
</dbReference>
<keyword evidence="1" id="KW-0547">Nucleotide-binding</keyword>
<gene>
    <name evidence="4" type="ORF">LITE_LOCUS36660</name>
</gene>
<evidence type="ECO:0000256" key="1">
    <source>
        <dbReference type="RuleBase" id="RU363044"/>
    </source>
</evidence>
<dbReference type="Pfam" id="PF21530">
    <property type="entry name" value="Pif1_2B_dom"/>
    <property type="match status" value="1"/>
</dbReference>
<dbReference type="GO" id="GO:0005524">
    <property type="term" value="F:ATP binding"/>
    <property type="evidence" value="ECO:0007669"/>
    <property type="project" value="UniProtKB-KW"/>
</dbReference>
<dbReference type="GO" id="GO:0043139">
    <property type="term" value="F:5'-3' DNA helicase activity"/>
    <property type="evidence" value="ECO:0007669"/>
    <property type="project" value="UniProtKB-EC"/>
</dbReference>
<comment type="catalytic activity">
    <reaction evidence="1">
        <text>ATP + H2O = ADP + phosphate + H(+)</text>
        <dbReference type="Rhea" id="RHEA:13065"/>
        <dbReference type="ChEBI" id="CHEBI:15377"/>
        <dbReference type="ChEBI" id="CHEBI:15378"/>
        <dbReference type="ChEBI" id="CHEBI:30616"/>
        <dbReference type="ChEBI" id="CHEBI:43474"/>
        <dbReference type="ChEBI" id="CHEBI:456216"/>
        <dbReference type="EC" id="5.6.2.3"/>
    </reaction>
</comment>
<evidence type="ECO:0000313" key="5">
    <source>
        <dbReference type="Proteomes" id="UP001154282"/>
    </source>
</evidence>
<comment type="similarity">
    <text evidence="1">Belongs to the helicase family.</text>
</comment>
<evidence type="ECO:0000259" key="3">
    <source>
        <dbReference type="Pfam" id="PF21530"/>
    </source>
</evidence>
<keyword evidence="1" id="KW-0234">DNA repair</keyword>
<dbReference type="EC" id="5.6.2.3" evidence="1"/>
<evidence type="ECO:0000259" key="2">
    <source>
        <dbReference type="Pfam" id="PF05970"/>
    </source>
</evidence>
<sequence>MTHRQAFDAVDRSLCDILNVPLNGHHYKPFGGKTFLFGGDFRQTLPVITDAGREQTIDGSLTRSKLWNTFKAMCLSTNFLIDPRNDSVQSIADDIYDLFPDSHRDPAYLTSRAIVTPTNATVSRINDYMLQRVPGNTKTYYSSVSLQLSTETVDSFDESYPTEFLNTLTFNGVPEHELTLKVCTSVMLLRNLNPALGLCNGTRIMITTLGDNFIKGNIMGGSYDTDEVIIPRIVLNVENSKWPFILRRRQFPVRLCYTMTINKSQGQTLEKVGIYLPEPVFSHGQLYVGGFKSKISERFEDSYTKPSRNTLRFYKEHSLHRSLC</sequence>
<dbReference type="GO" id="GO:0006281">
    <property type="term" value="P:DNA repair"/>
    <property type="evidence" value="ECO:0007669"/>
    <property type="project" value="UniProtKB-KW"/>
</dbReference>
<dbReference type="Proteomes" id="UP001154282">
    <property type="component" value="Unassembled WGS sequence"/>
</dbReference>
<protein>
    <recommendedName>
        <fullName evidence="1">ATP-dependent DNA helicase</fullName>
        <ecNumber evidence="1">5.6.2.3</ecNumber>
    </recommendedName>
</protein>
<evidence type="ECO:0000313" key="4">
    <source>
        <dbReference type="EMBL" id="CAI0465560.1"/>
    </source>
</evidence>
<keyword evidence="1" id="KW-0233">DNA recombination</keyword>
<dbReference type="GO" id="GO:0006310">
    <property type="term" value="P:DNA recombination"/>
    <property type="evidence" value="ECO:0007669"/>
    <property type="project" value="UniProtKB-KW"/>
</dbReference>
<dbReference type="CDD" id="cd18809">
    <property type="entry name" value="SF1_C_RecD"/>
    <property type="match status" value="1"/>
</dbReference>
<feature type="domain" description="DNA helicase Pif1-like DEAD-box helicase" evidence="2">
    <location>
        <begin position="1"/>
        <end position="81"/>
    </location>
</feature>
<dbReference type="PANTHER" id="PTHR10492:SF57">
    <property type="entry name" value="ATP-DEPENDENT DNA HELICASE"/>
    <property type="match status" value="1"/>
</dbReference>
<keyword evidence="1" id="KW-0067">ATP-binding</keyword>
<reference evidence="4" key="1">
    <citation type="submission" date="2022-08" db="EMBL/GenBank/DDBJ databases">
        <authorList>
            <person name="Gutierrez-Valencia J."/>
        </authorList>
    </citation>
    <scope>NUCLEOTIDE SEQUENCE</scope>
</reference>
<name>A0AAV0P463_9ROSI</name>
<dbReference type="InterPro" id="IPR010285">
    <property type="entry name" value="DNA_helicase_pif1-like_DEAD"/>
</dbReference>
<dbReference type="InterPro" id="IPR049163">
    <property type="entry name" value="Pif1-like_2B_dom"/>
</dbReference>
<keyword evidence="5" id="KW-1185">Reference proteome</keyword>
<comment type="caution">
    <text evidence="4">The sequence shown here is derived from an EMBL/GenBank/DDBJ whole genome shotgun (WGS) entry which is preliminary data.</text>
</comment>
<dbReference type="PANTHER" id="PTHR10492">
    <property type="match status" value="1"/>
</dbReference>
<feature type="domain" description="DNA helicase Pif1-like 2B" evidence="3">
    <location>
        <begin position="163"/>
        <end position="209"/>
    </location>
</feature>
<dbReference type="EMBL" id="CAMGYJ010000008">
    <property type="protein sequence ID" value="CAI0465560.1"/>
    <property type="molecule type" value="Genomic_DNA"/>
</dbReference>
<dbReference type="GO" id="GO:0000723">
    <property type="term" value="P:telomere maintenance"/>
    <property type="evidence" value="ECO:0007669"/>
    <property type="project" value="InterPro"/>
</dbReference>
<keyword evidence="1" id="KW-0347">Helicase</keyword>
<keyword evidence="1" id="KW-0378">Hydrolase</keyword>
<accession>A0AAV0P463</accession>
<keyword evidence="1" id="KW-0227">DNA damage</keyword>
<organism evidence="4 5">
    <name type="scientific">Linum tenue</name>
    <dbReference type="NCBI Taxonomy" id="586396"/>
    <lineage>
        <taxon>Eukaryota</taxon>
        <taxon>Viridiplantae</taxon>
        <taxon>Streptophyta</taxon>
        <taxon>Embryophyta</taxon>
        <taxon>Tracheophyta</taxon>
        <taxon>Spermatophyta</taxon>
        <taxon>Magnoliopsida</taxon>
        <taxon>eudicotyledons</taxon>
        <taxon>Gunneridae</taxon>
        <taxon>Pentapetalae</taxon>
        <taxon>rosids</taxon>
        <taxon>fabids</taxon>
        <taxon>Malpighiales</taxon>
        <taxon>Linaceae</taxon>
        <taxon>Linum</taxon>
    </lineage>
</organism>